<keyword evidence="2" id="KW-0472">Membrane</keyword>
<feature type="transmembrane region" description="Helical" evidence="2">
    <location>
        <begin position="104"/>
        <end position="127"/>
    </location>
</feature>
<evidence type="ECO:0000313" key="5">
    <source>
        <dbReference type="Proteomes" id="UP000624709"/>
    </source>
</evidence>
<keyword evidence="5" id="KW-1185">Reference proteome</keyword>
<evidence type="ECO:0000313" key="4">
    <source>
        <dbReference type="EMBL" id="GIE67515.1"/>
    </source>
</evidence>
<keyword evidence="2" id="KW-0812">Transmembrane</keyword>
<evidence type="ECO:0000256" key="2">
    <source>
        <dbReference type="SAM" id="Phobius"/>
    </source>
</evidence>
<evidence type="ECO:0000259" key="3">
    <source>
        <dbReference type="Pfam" id="PF13845"/>
    </source>
</evidence>
<protein>
    <recommendedName>
        <fullName evidence="3">Septum formation-related domain-containing protein</fullName>
    </recommendedName>
</protein>
<organism evidence="4 5">
    <name type="scientific">Actinoplanes palleronii</name>
    <dbReference type="NCBI Taxonomy" id="113570"/>
    <lineage>
        <taxon>Bacteria</taxon>
        <taxon>Bacillati</taxon>
        <taxon>Actinomycetota</taxon>
        <taxon>Actinomycetes</taxon>
        <taxon>Micromonosporales</taxon>
        <taxon>Micromonosporaceae</taxon>
        <taxon>Actinoplanes</taxon>
    </lineage>
</organism>
<feature type="domain" description="Septum formation-related" evidence="3">
    <location>
        <begin position="154"/>
        <end position="223"/>
    </location>
</feature>
<feature type="compositionally biased region" description="Low complexity" evidence="1">
    <location>
        <begin position="41"/>
        <end position="53"/>
    </location>
</feature>
<reference evidence="4 5" key="1">
    <citation type="submission" date="2021-01" db="EMBL/GenBank/DDBJ databases">
        <title>Whole genome shotgun sequence of Actinoplanes palleronii NBRC 14916.</title>
        <authorList>
            <person name="Komaki H."/>
            <person name="Tamura T."/>
        </authorList>
    </citation>
    <scope>NUCLEOTIDE SEQUENCE [LARGE SCALE GENOMIC DNA]</scope>
    <source>
        <strain evidence="4 5">NBRC 14916</strain>
    </source>
</reference>
<feature type="compositionally biased region" description="Low complexity" evidence="1">
    <location>
        <begin position="19"/>
        <end position="33"/>
    </location>
</feature>
<dbReference type="Pfam" id="PF13845">
    <property type="entry name" value="Septum_form"/>
    <property type="match status" value="1"/>
</dbReference>
<sequence>MPQASDGTQSSEPQPYPAQPYAAQPAAPQAYPGQPGPTQPGTPQAYPAQAYPAQPGPMQPGPVQAGPPQVGPVPDPGVQFGQPWPDSAERSPSKPPRSPRSPRTVWGTIKTLIGVGIVVAFAGGVFYTHVIDPDRDDAGNVRGDRSITYADVRVGDCAKLNPFIRQDSNVDVTPCTSTHNAEVVARHTMPKGDWPGEDAVDKTATTECSKQLESYAGKSADVEPIFAVPTESTWSRDRDIVCFAYRSGGGLTKSLRK</sequence>
<evidence type="ECO:0000256" key="1">
    <source>
        <dbReference type="SAM" id="MobiDB-lite"/>
    </source>
</evidence>
<keyword evidence="2" id="KW-1133">Transmembrane helix</keyword>
<proteinExistence type="predicted"/>
<feature type="compositionally biased region" description="Polar residues" evidence="1">
    <location>
        <begin position="1"/>
        <end position="12"/>
    </location>
</feature>
<comment type="caution">
    <text evidence="4">The sequence shown here is derived from an EMBL/GenBank/DDBJ whole genome shotgun (WGS) entry which is preliminary data.</text>
</comment>
<accession>A0ABQ4BAA1</accession>
<gene>
    <name evidence="4" type="ORF">Apa02nite_036230</name>
</gene>
<dbReference type="Proteomes" id="UP000624709">
    <property type="component" value="Unassembled WGS sequence"/>
</dbReference>
<dbReference type="EMBL" id="BOMS01000049">
    <property type="protein sequence ID" value="GIE67515.1"/>
    <property type="molecule type" value="Genomic_DNA"/>
</dbReference>
<feature type="region of interest" description="Disordered" evidence="1">
    <location>
        <begin position="1"/>
        <end position="104"/>
    </location>
</feature>
<dbReference type="InterPro" id="IPR026004">
    <property type="entry name" value="Septum_form"/>
</dbReference>
<name>A0ABQ4BAA1_9ACTN</name>